<dbReference type="OrthoDB" id="416553at2759"/>
<dbReference type="EMBL" id="LUCM01000546">
    <property type="protein sequence ID" value="KAA0200424.1"/>
    <property type="molecule type" value="Genomic_DNA"/>
</dbReference>
<keyword evidence="3" id="KW-1185">Reference proteome</keyword>
<gene>
    <name evidence="2" type="ORF">FBUS_11662</name>
</gene>
<evidence type="ECO:0000313" key="2">
    <source>
        <dbReference type="EMBL" id="KAA0200424.1"/>
    </source>
</evidence>
<feature type="coiled-coil region" evidence="1">
    <location>
        <begin position="9"/>
        <end position="40"/>
    </location>
</feature>
<comment type="caution">
    <text evidence="2">The sequence shown here is derived from an EMBL/GenBank/DDBJ whole genome shotgun (WGS) entry which is preliminary data.</text>
</comment>
<protein>
    <submittedName>
        <fullName evidence="2">Uncharacterized protein</fullName>
    </submittedName>
</protein>
<dbReference type="Proteomes" id="UP000728185">
    <property type="component" value="Unassembled WGS sequence"/>
</dbReference>
<accession>A0A8E0S3N2</accession>
<sequence length="82" mass="9463">MERELTERMAQLRDQLAVQLAAYEKERRQFDEDRALWEAENREALTVSHSHFVSTMQIKNLSGITASQIFLFTLSAMLGCSL</sequence>
<reference evidence="2" key="1">
    <citation type="submission" date="2019-05" db="EMBL/GenBank/DDBJ databases">
        <title>Annotation for the trematode Fasciolopsis buski.</title>
        <authorList>
            <person name="Choi Y.-J."/>
        </authorList>
    </citation>
    <scope>NUCLEOTIDE SEQUENCE</scope>
    <source>
        <strain evidence="2">HT</strain>
        <tissue evidence="2">Whole worm</tissue>
    </source>
</reference>
<organism evidence="2 3">
    <name type="scientific">Fasciolopsis buskii</name>
    <dbReference type="NCBI Taxonomy" id="27845"/>
    <lineage>
        <taxon>Eukaryota</taxon>
        <taxon>Metazoa</taxon>
        <taxon>Spiralia</taxon>
        <taxon>Lophotrochozoa</taxon>
        <taxon>Platyhelminthes</taxon>
        <taxon>Trematoda</taxon>
        <taxon>Digenea</taxon>
        <taxon>Plagiorchiida</taxon>
        <taxon>Echinostomata</taxon>
        <taxon>Echinostomatoidea</taxon>
        <taxon>Fasciolidae</taxon>
        <taxon>Fasciolopsis</taxon>
    </lineage>
</organism>
<evidence type="ECO:0000256" key="1">
    <source>
        <dbReference type="SAM" id="Coils"/>
    </source>
</evidence>
<name>A0A8E0S3N2_9TREM</name>
<dbReference type="AlphaFoldDB" id="A0A8E0S3N2"/>
<keyword evidence="1" id="KW-0175">Coiled coil</keyword>
<evidence type="ECO:0000313" key="3">
    <source>
        <dbReference type="Proteomes" id="UP000728185"/>
    </source>
</evidence>
<proteinExistence type="predicted"/>